<dbReference type="AlphaFoldDB" id="A0A916VYM4"/>
<organism evidence="2 3">
    <name type="scientific">Edaphobacter acidisoli</name>
    <dbReference type="NCBI Taxonomy" id="2040573"/>
    <lineage>
        <taxon>Bacteria</taxon>
        <taxon>Pseudomonadati</taxon>
        <taxon>Acidobacteriota</taxon>
        <taxon>Terriglobia</taxon>
        <taxon>Terriglobales</taxon>
        <taxon>Acidobacteriaceae</taxon>
        <taxon>Edaphobacter</taxon>
    </lineage>
</organism>
<reference evidence="2" key="2">
    <citation type="submission" date="2020-09" db="EMBL/GenBank/DDBJ databases">
        <authorList>
            <person name="Sun Q."/>
            <person name="Zhou Y."/>
        </authorList>
    </citation>
    <scope>NUCLEOTIDE SEQUENCE</scope>
    <source>
        <strain evidence="2">CGMCC 1.15447</strain>
    </source>
</reference>
<dbReference type="Proteomes" id="UP000648801">
    <property type="component" value="Unassembled WGS sequence"/>
</dbReference>
<dbReference type="SUPFAM" id="SSF109854">
    <property type="entry name" value="DinB/YfiT-like putative metalloenzymes"/>
    <property type="match status" value="1"/>
</dbReference>
<feature type="domain" description="DinB-like" evidence="1">
    <location>
        <begin position="15"/>
        <end position="144"/>
    </location>
</feature>
<comment type="caution">
    <text evidence="2">The sequence shown here is derived from an EMBL/GenBank/DDBJ whole genome shotgun (WGS) entry which is preliminary data.</text>
</comment>
<gene>
    <name evidence="2" type="ORF">GCM10011507_00450</name>
</gene>
<evidence type="ECO:0000313" key="2">
    <source>
        <dbReference type="EMBL" id="GGA53295.1"/>
    </source>
</evidence>
<evidence type="ECO:0000313" key="3">
    <source>
        <dbReference type="Proteomes" id="UP000648801"/>
    </source>
</evidence>
<dbReference type="Gene3D" id="1.20.120.450">
    <property type="entry name" value="dinb family like domain"/>
    <property type="match status" value="1"/>
</dbReference>
<accession>A0A916VYM4</accession>
<dbReference type="InterPro" id="IPR034660">
    <property type="entry name" value="DinB/YfiT-like"/>
</dbReference>
<reference evidence="2" key="1">
    <citation type="journal article" date="2014" name="Int. J. Syst. Evol. Microbiol.">
        <title>Complete genome sequence of Corynebacterium casei LMG S-19264T (=DSM 44701T), isolated from a smear-ripened cheese.</title>
        <authorList>
            <consortium name="US DOE Joint Genome Institute (JGI-PGF)"/>
            <person name="Walter F."/>
            <person name="Albersmeier A."/>
            <person name="Kalinowski J."/>
            <person name="Ruckert C."/>
        </authorList>
    </citation>
    <scope>NUCLEOTIDE SEQUENCE</scope>
    <source>
        <strain evidence="2">CGMCC 1.15447</strain>
    </source>
</reference>
<proteinExistence type="predicted"/>
<evidence type="ECO:0000259" key="1">
    <source>
        <dbReference type="Pfam" id="PF12867"/>
    </source>
</evidence>
<name>A0A916VYM4_9BACT</name>
<dbReference type="Pfam" id="PF12867">
    <property type="entry name" value="DinB_2"/>
    <property type="match status" value="1"/>
</dbReference>
<dbReference type="RefSeq" id="WP_188757380.1">
    <property type="nucleotide sequence ID" value="NZ_BMJB01000001.1"/>
</dbReference>
<keyword evidence="3" id="KW-1185">Reference proteome</keyword>
<dbReference type="EMBL" id="BMJB01000001">
    <property type="protein sequence ID" value="GGA53295.1"/>
    <property type="molecule type" value="Genomic_DNA"/>
</dbReference>
<sequence>MTIAELLLQDYDIEIDHTRRTLERVPEGKNDWKCHEKSMELGKLAMHCATLPQFGYYIIEDEGMDLAAPKRPHMSLDFTTRGAALKALDESSARCRAALAGASDEHLEKSWPFTWGEQVISKGPRLFAFRQMFFNHLVHHTSQLGVYLRLNNIPVPALYGPSADEQWSPK</sequence>
<dbReference type="InterPro" id="IPR024775">
    <property type="entry name" value="DinB-like"/>
</dbReference>
<protein>
    <recommendedName>
        <fullName evidence="1">DinB-like domain-containing protein</fullName>
    </recommendedName>
</protein>